<dbReference type="GO" id="GO:0006952">
    <property type="term" value="P:defense response"/>
    <property type="evidence" value="ECO:0007669"/>
    <property type="project" value="InterPro"/>
</dbReference>
<dbReference type="SUPFAM" id="SSF57392">
    <property type="entry name" value="Defensin-like"/>
    <property type="match status" value="1"/>
</dbReference>
<proteinExistence type="predicted"/>
<evidence type="ECO:0000313" key="2">
    <source>
        <dbReference type="Ensembl" id="ENSBJAP00000019477.1"/>
    </source>
</evidence>
<accession>A0A8C0BMU0</accession>
<evidence type="ECO:0000313" key="3">
    <source>
        <dbReference type="Proteomes" id="UP000694555"/>
    </source>
</evidence>
<sequence>MNVLYVSLHIETGHSSQCRRRGGHCSSVGCRYPLRAVGICSGSRICCKR</sequence>
<dbReference type="Proteomes" id="UP000694555">
    <property type="component" value="Unplaced"/>
</dbReference>
<evidence type="ECO:0000259" key="1">
    <source>
        <dbReference type="Pfam" id="PF00711"/>
    </source>
</evidence>
<organism evidence="2 3">
    <name type="scientific">Buteo japonicus</name>
    <dbReference type="NCBI Taxonomy" id="224669"/>
    <lineage>
        <taxon>Eukaryota</taxon>
        <taxon>Metazoa</taxon>
        <taxon>Chordata</taxon>
        <taxon>Craniata</taxon>
        <taxon>Vertebrata</taxon>
        <taxon>Euteleostomi</taxon>
        <taxon>Archelosauria</taxon>
        <taxon>Archosauria</taxon>
        <taxon>Dinosauria</taxon>
        <taxon>Saurischia</taxon>
        <taxon>Theropoda</taxon>
        <taxon>Coelurosauria</taxon>
        <taxon>Aves</taxon>
        <taxon>Neognathae</taxon>
        <taxon>Neoaves</taxon>
        <taxon>Telluraves</taxon>
        <taxon>Accipitrimorphae</taxon>
        <taxon>Accipitriformes</taxon>
        <taxon>Accipitridae</taxon>
        <taxon>Accipitrinae</taxon>
        <taxon>Buteo</taxon>
    </lineage>
</organism>
<keyword evidence="3" id="KW-1185">Reference proteome</keyword>
<reference evidence="2" key="2">
    <citation type="submission" date="2025-09" db="UniProtKB">
        <authorList>
            <consortium name="Ensembl"/>
        </authorList>
    </citation>
    <scope>IDENTIFICATION</scope>
</reference>
<dbReference type="InterPro" id="IPR001855">
    <property type="entry name" value="Defensin_beta-like"/>
</dbReference>
<dbReference type="GO" id="GO:0005576">
    <property type="term" value="C:extracellular region"/>
    <property type="evidence" value="ECO:0007669"/>
    <property type="project" value="InterPro"/>
</dbReference>
<reference evidence="2" key="1">
    <citation type="submission" date="2025-08" db="UniProtKB">
        <authorList>
            <consortium name="Ensembl"/>
        </authorList>
    </citation>
    <scope>IDENTIFICATION</scope>
</reference>
<name>A0A8C0BMU0_9AVES</name>
<dbReference type="Pfam" id="PF00711">
    <property type="entry name" value="Defensin_beta"/>
    <property type="match status" value="1"/>
</dbReference>
<dbReference type="Ensembl" id="ENSBJAT00000020011.1">
    <property type="protein sequence ID" value="ENSBJAP00000019477.1"/>
    <property type="gene ID" value="ENSBJAG00000012805.1"/>
</dbReference>
<feature type="domain" description="Beta-defensin-like" evidence="1">
    <location>
        <begin position="16"/>
        <end position="48"/>
    </location>
</feature>
<dbReference type="AlphaFoldDB" id="A0A8C0BMU0"/>
<protein>
    <recommendedName>
        <fullName evidence="1">Beta-defensin-like domain-containing protein</fullName>
    </recommendedName>
</protein>